<protein>
    <submittedName>
        <fullName evidence="2">Uncharacterized protein</fullName>
    </submittedName>
</protein>
<dbReference type="GeneID" id="9060945"/>
<evidence type="ECO:0000256" key="1">
    <source>
        <dbReference type="SAM" id="Phobius"/>
    </source>
</evidence>
<gene>
    <name evidence="2" type="ORF">Pmar_PMAR019137</name>
</gene>
<dbReference type="InParanoid" id="C5KTZ0"/>
<sequence>MDERAKAYWAAVLNMFQTVFICLVLGTGAIFFSRDANLREFVSLKSNAYYDNTA</sequence>
<keyword evidence="1" id="KW-0812">Transmembrane</keyword>
<evidence type="ECO:0000313" key="2">
    <source>
        <dbReference type="EMBL" id="EER12032.1"/>
    </source>
</evidence>
<organism evidence="3">
    <name type="scientific">Perkinsus marinus (strain ATCC 50983 / TXsc)</name>
    <dbReference type="NCBI Taxonomy" id="423536"/>
    <lineage>
        <taxon>Eukaryota</taxon>
        <taxon>Sar</taxon>
        <taxon>Alveolata</taxon>
        <taxon>Perkinsozoa</taxon>
        <taxon>Perkinsea</taxon>
        <taxon>Perkinsida</taxon>
        <taxon>Perkinsidae</taxon>
        <taxon>Perkinsus</taxon>
    </lineage>
</organism>
<keyword evidence="3" id="KW-1185">Reference proteome</keyword>
<keyword evidence="1" id="KW-0472">Membrane</keyword>
<dbReference type="RefSeq" id="XP_002780237.1">
    <property type="nucleotide sequence ID" value="XM_002780191.1"/>
</dbReference>
<accession>C5KTZ0</accession>
<keyword evidence="1" id="KW-1133">Transmembrane helix</keyword>
<name>C5KTZ0_PERM5</name>
<reference evidence="2 3" key="1">
    <citation type="submission" date="2008-07" db="EMBL/GenBank/DDBJ databases">
        <authorList>
            <person name="El-Sayed N."/>
            <person name="Caler E."/>
            <person name="Inman J."/>
            <person name="Amedeo P."/>
            <person name="Hass B."/>
            <person name="Wortman J."/>
        </authorList>
    </citation>
    <scope>NUCLEOTIDE SEQUENCE [LARGE SCALE GENOMIC DNA]</scope>
    <source>
        <strain evidence="3">ATCC 50983 / TXsc</strain>
    </source>
</reference>
<evidence type="ECO:0000313" key="3">
    <source>
        <dbReference type="Proteomes" id="UP000007800"/>
    </source>
</evidence>
<dbReference type="AlphaFoldDB" id="C5KTZ0"/>
<dbReference type="EMBL" id="GG676180">
    <property type="protein sequence ID" value="EER12032.1"/>
    <property type="molecule type" value="Genomic_DNA"/>
</dbReference>
<proteinExistence type="predicted"/>
<dbReference type="Proteomes" id="UP000007800">
    <property type="component" value="Unassembled WGS sequence"/>
</dbReference>
<feature type="transmembrane region" description="Helical" evidence="1">
    <location>
        <begin position="7"/>
        <end position="32"/>
    </location>
</feature>